<comment type="caution">
    <text evidence="1">The sequence shown here is derived from an EMBL/GenBank/DDBJ whole genome shotgun (WGS) entry which is preliminary data.</text>
</comment>
<protein>
    <submittedName>
        <fullName evidence="1">DUF1835 domain-containing protein</fullName>
    </submittedName>
</protein>
<dbReference type="Proteomes" id="UP000279089">
    <property type="component" value="Unassembled WGS sequence"/>
</dbReference>
<dbReference type="OrthoDB" id="127805at2"/>
<evidence type="ECO:0000313" key="1">
    <source>
        <dbReference type="EMBL" id="RPD39461.1"/>
    </source>
</evidence>
<gene>
    <name evidence="1" type="ORF">EG028_20285</name>
</gene>
<keyword evidence="2" id="KW-1185">Reference proteome</keyword>
<accession>A0A3N4M7W5</accession>
<sequence>MIYNILNGDSLAYSFPDTKIEGDVIVVREALIDGDLSGDNPHDFWQSRAKYLGLTETEYHSKVVKEFEKITNAPDHSEFNLWFEYDLFCQVNMWFVISIINSLPIKKKVFAVYTSYLDKTNKQFWNGFGLANSDELKVCYANKILLSEADINLGKDLWEAYKNGNLEELTNLSKNQSSAFPYLQEVVTAHVDRFPKDGTKGRPEKVIEDITKNISTDFHKVFKEFWNRESIYGFGDSQLKHLYDKVMHYR</sequence>
<name>A0A3N4M7W5_9BACT</name>
<dbReference type="AlphaFoldDB" id="A0A3N4M7W5"/>
<proteinExistence type="predicted"/>
<dbReference type="RefSeq" id="WP_120518105.1">
    <property type="nucleotide sequence ID" value="NZ_QXZY01000011.1"/>
</dbReference>
<evidence type="ECO:0000313" key="2">
    <source>
        <dbReference type="Proteomes" id="UP000279089"/>
    </source>
</evidence>
<dbReference type="EMBL" id="RMBX01000011">
    <property type="protein sequence ID" value="RPD39461.1"/>
    <property type="molecule type" value="Genomic_DNA"/>
</dbReference>
<reference evidence="2" key="1">
    <citation type="submission" date="2018-11" db="EMBL/GenBank/DDBJ databases">
        <title>Chitinophaga lutea sp.nov., isolate from arsenic contaminated soil.</title>
        <authorList>
            <person name="Zong Y."/>
        </authorList>
    </citation>
    <scope>NUCLEOTIDE SEQUENCE [LARGE SCALE GENOMIC DNA]</scope>
    <source>
        <strain evidence="2">YLT18</strain>
    </source>
</reference>
<organism evidence="1 2">
    <name type="scientific">Chitinophaga barathri</name>
    <dbReference type="NCBI Taxonomy" id="1647451"/>
    <lineage>
        <taxon>Bacteria</taxon>
        <taxon>Pseudomonadati</taxon>
        <taxon>Bacteroidota</taxon>
        <taxon>Chitinophagia</taxon>
        <taxon>Chitinophagales</taxon>
        <taxon>Chitinophagaceae</taxon>
        <taxon>Chitinophaga</taxon>
    </lineage>
</organism>